<organism evidence="2">
    <name type="scientific">Oryza brachyantha</name>
    <name type="common">malo sina</name>
    <dbReference type="NCBI Taxonomy" id="4533"/>
    <lineage>
        <taxon>Eukaryota</taxon>
        <taxon>Viridiplantae</taxon>
        <taxon>Streptophyta</taxon>
        <taxon>Embryophyta</taxon>
        <taxon>Tracheophyta</taxon>
        <taxon>Spermatophyta</taxon>
        <taxon>Magnoliopsida</taxon>
        <taxon>Liliopsida</taxon>
        <taxon>Poales</taxon>
        <taxon>Poaceae</taxon>
        <taxon>BOP clade</taxon>
        <taxon>Oryzoideae</taxon>
        <taxon>Oryzeae</taxon>
        <taxon>Oryzinae</taxon>
        <taxon>Oryza</taxon>
    </lineage>
</organism>
<keyword evidence="3" id="KW-1185">Reference proteome</keyword>
<sequence>MANRRPTWQAGASAGCPAPVTHTGARPAIRRRSDAAVGIDSATLIKQTVEQQQQQHQRYGTSSPTTDDAAAHPPPMEGGVGNDDFMDEEAIFELPQLLRNMAAGMMMSPPRLSPTTSDVSPEPSEAGESLWSYRDP</sequence>
<feature type="region of interest" description="Disordered" evidence="1">
    <location>
        <begin position="106"/>
        <end position="136"/>
    </location>
</feature>
<name>J3LFT9_ORYBR</name>
<dbReference type="PROSITE" id="PS51257">
    <property type="entry name" value="PROKAR_LIPOPROTEIN"/>
    <property type="match status" value="1"/>
</dbReference>
<reference evidence="2" key="1">
    <citation type="submission" date="2013-04" db="UniProtKB">
        <authorList>
            <consortium name="EnsemblPlants"/>
        </authorList>
    </citation>
    <scope>IDENTIFICATION</scope>
</reference>
<evidence type="ECO:0000256" key="1">
    <source>
        <dbReference type="SAM" id="MobiDB-lite"/>
    </source>
</evidence>
<evidence type="ECO:0000313" key="2">
    <source>
        <dbReference type="EnsemblPlants" id="OB02G35060.1"/>
    </source>
</evidence>
<dbReference type="EnsemblPlants" id="OB02G35060.1">
    <property type="protein sequence ID" value="OB02G35060.1"/>
    <property type="gene ID" value="OB02G35060"/>
</dbReference>
<protein>
    <submittedName>
        <fullName evidence="2">Uncharacterized protein</fullName>
    </submittedName>
</protein>
<evidence type="ECO:0000313" key="3">
    <source>
        <dbReference type="Proteomes" id="UP000006038"/>
    </source>
</evidence>
<feature type="region of interest" description="Disordered" evidence="1">
    <location>
        <begin position="1"/>
        <end position="32"/>
    </location>
</feature>
<dbReference type="STRING" id="4533.J3LFT9"/>
<proteinExistence type="predicted"/>
<dbReference type="AlphaFoldDB" id="J3LFT9"/>
<dbReference type="Gramene" id="OB02G35060.1">
    <property type="protein sequence ID" value="OB02G35060.1"/>
    <property type="gene ID" value="OB02G35060"/>
</dbReference>
<accession>J3LFT9</accession>
<dbReference type="Proteomes" id="UP000006038">
    <property type="component" value="Unassembled WGS sequence"/>
</dbReference>
<feature type="region of interest" description="Disordered" evidence="1">
    <location>
        <begin position="46"/>
        <end position="84"/>
    </location>
</feature>
<dbReference type="HOGENOM" id="CLU_1878614_0_0_1"/>